<organism evidence="2 3">
    <name type="scientific">Acrobeloides nanus</name>
    <dbReference type="NCBI Taxonomy" id="290746"/>
    <lineage>
        <taxon>Eukaryota</taxon>
        <taxon>Metazoa</taxon>
        <taxon>Ecdysozoa</taxon>
        <taxon>Nematoda</taxon>
        <taxon>Chromadorea</taxon>
        <taxon>Rhabditida</taxon>
        <taxon>Tylenchina</taxon>
        <taxon>Cephalobomorpha</taxon>
        <taxon>Cephaloboidea</taxon>
        <taxon>Cephalobidae</taxon>
        <taxon>Acrobeloides</taxon>
    </lineage>
</organism>
<reference evidence="3" key="1">
    <citation type="submission" date="2022-11" db="UniProtKB">
        <authorList>
            <consortium name="WormBaseParasite"/>
        </authorList>
    </citation>
    <scope>IDENTIFICATION</scope>
</reference>
<proteinExistence type="predicted"/>
<dbReference type="WBParaSite" id="ACRNAN_scaffold14836.g27910.t1">
    <property type="protein sequence ID" value="ACRNAN_scaffold14836.g27910.t1"/>
    <property type="gene ID" value="ACRNAN_scaffold14836.g27910"/>
</dbReference>
<protein>
    <submittedName>
        <fullName evidence="3">Uncharacterized protein</fullName>
    </submittedName>
</protein>
<evidence type="ECO:0000256" key="1">
    <source>
        <dbReference type="SAM" id="Coils"/>
    </source>
</evidence>
<evidence type="ECO:0000313" key="3">
    <source>
        <dbReference type="WBParaSite" id="ACRNAN_scaffold14836.g27910.t1"/>
    </source>
</evidence>
<dbReference type="AlphaFoldDB" id="A0A914CVL0"/>
<dbReference type="Proteomes" id="UP000887540">
    <property type="component" value="Unplaced"/>
</dbReference>
<keyword evidence="1" id="KW-0175">Coiled coil</keyword>
<sequence>MTIKEEIKAAVKKFEDQAEIIAKGQNEAQASNALISAKKHQEEVDEYKSDIDYYKRQIEILETSIRENKEEKEKLFLTCKINNTTFTTL</sequence>
<keyword evidence="2" id="KW-1185">Reference proteome</keyword>
<feature type="coiled-coil region" evidence="1">
    <location>
        <begin position="37"/>
        <end position="71"/>
    </location>
</feature>
<evidence type="ECO:0000313" key="2">
    <source>
        <dbReference type="Proteomes" id="UP000887540"/>
    </source>
</evidence>
<accession>A0A914CVL0</accession>
<name>A0A914CVL0_9BILA</name>